<keyword evidence="5" id="KW-0997">Cell inner membrane</keyword>
<evidence type="ECO:0000259" key="10">
    <source>
        <dbReference type="PROSITE" id="PS50928"/>
    </source>
</evidence>
<evidence type="ECO:0000313" key="12">
    <source>
        <dbReference type="Proteomes" id="UP001265550"/>
    </source>
</evidence>
<dbReference type="SUPFAM" id="SSF161098">
    <property type="entry name" value="MetI-like"/>
    <property type="match status" value="1"/>
</dbReference>
<dbReference type="InterPro" id="IPR043429">
    <property type="entry name" value="ArtM/GltK/GlnP/TcyL/YhdX-like"/>
</dbReference>
<dbReference type="NCBIfam" id="TIGR01726">
    <property type="entry name" value="HEQRo_perm_3TM"/>
    <property type="match status" value="1"/>
</dbReference>
<accession>A0ABU1VDI8</accession>
<dbReference type="PROSITE" id="PS50928">
    <property type="entry name" value="ABC_TM1"/>
    <property type="match status" value="1"/>
</dbReference>
<feature type="transmembrane region" description="Helical" evidence="9">
    <location>
        <begin position="23"/>
        <end position="45"/>
    </location>
</feature>
<protein>
    <submittedName>
        <fullName evidence="11">Arginine/ornithine transport system permease protein</fullName>
    </submittedName>
</protein>
<evidence type="ECO:0000256" key="5">
    <source>
        <dbReference type="ARBA" id="ARBA00022519"/>
    </source>
</evidence>
<evidence type="ECO:0000256" key="1">
    <source>
        <dbReference type="ARBA" id="ARBA00004429"/>
    </source>
</evidence>
<dbReference type="InterPro" id="IPR000515">
    <property type="entry name" value="MetI-like"/>
</dbReference>
<sequence>MRWDVIFQPNNLAMYGDGLLTTVWLLLSSLGVGAVLALLFALALTSSIAPLRWIVGAYTYVIRGTPLLIQLYLIYYGLAQLDWIQARWNDVWPWTHFKEPFFCALLAFSLNTAGYTAEMLAGAIRETSAGEIEAAQAMGMSPAKAMWRIVLPSAMRRTLPAYSNEVVMMLHATSLASTVPAMLDVTAAASRIYSDYYLPFEAYIFAAAIYLTITFSLVGMFKLAERRFLAHLAPRGH</sequence>
<comment type="similarity">
    <text evidence="2">Belongs to the binding-protein-dependent transport system permease family. HisMQ subfamily.</text>
</comment>
<dbReference type="PANTHER" id="PTHR30614:SF10">
    <property type="entry name" value="ARGININE ABC TRANSPORTER PERMEASE PROTEIN ARTM"/>
    <property type="match status" value="1"/>
</dbReference>
<dbReference type="Proteomes" id="UP001265550">
    <property type="component" value="Unassembled WGS sequence"/>
</dbReference>
<dbReference type="InterPro" id="IPR035906">
    <property type="entry name" value="MetI-like_sf"/>
</dbReference>
<evidence type="ECO:0000313" key="11">
    <source>
        <dbReference type="EMBL" id="MDR7095552.1"/>
    </source>
</evidence>
<evidence type="ECO:0000256" key="9">
    <source>
        <dbReference type="RuleBase" id="RU363032"/>
    </source>
</evidence>
<evidence type="ECO:0000256" key="3">
    <source>
        <dbReference type="ARBA" id="ARBA00022448"/>
    </source>
</evidence>
<feature type="transmembrane region" description="Helical" evidence="9">
    <location>
        <begin position="57"/>
        <end position="79"/>
    </location>
</feature>
<feature type="domain" description="ABC transmembrane type-1" evidence="10">
    <location>
        <begin position="19"/>
        <end position="221"/>
    </location>
</feature>
<evidence type="ECO:0000256" key="7">
    <source>
        <dbReference type="ARBA" id="ARBA00022989"/>
    </source>
</evidence>
<dbReference type="PANTHER" id="PTHR30614">
    <property type="entry name" value="MEMBRANE COMPONENT OF AMINO ACID ABC TRANSPORTER"/>
    <property type="match status" value="1"/>
</dbReference>
<evidence type="ECO:0000256" key="4">
    <source>
        <dbReference type="ARBA" id="ARBA00022475"/>
    </source>
</evidence>
<keyword evidence="6 9" id="KW-0812">Transmembrane</keyword>
<dbReference type="EMBL" id="JAVDWE010000009">
    <property type="protein sequence ID" value="MDR7095552.1"/>
    <property type="molecule type" value="Genomic_DNA"/>
</dbReference>
<evidence type="ECO:0000256" key="6">
    <source>
        <dbReference type="ARBA" id="ARBA00022692"/>
    </source>
</evidence>
<comment type="caution">
    <text evidence="11">The sequence shown here is derived from an EMBL/GenBank/DDBJ whole genome shotgun (WGS) entry which is preliminary data.</text>
</comment>
<comment type="subcellular location">
    <subcellularLocation>
        <location evidence="1">Cell inner membrane</location>
        <topology evidence="1">Multi-pass membrane protein</topology>
    </subcellularLocation>
    <subcellularLocation>
        <location evidence="9">Cell membrane</location>
        <topology evidence="9">Multi-pass membrane protein</topology>
    </subcellularLocation>
</comment>
<dbReference type="CDD" id="cd06261">
    <property type="entry name" value="TM_PBP2"/>
    <property type="match status" value="1"/>
</dbReference>
<evidence type="ECO:0000256" key="2">
    <source>
        <dbReference type="ARBA" id="ARBA00010072"/>
    </source>
</evidence>
<feature type="transmembrane region" description="Helical" evidence="9">
    <location>
        <begin position="203"/>
        <end position="221"/>
    </location>
</feature>
<evidence type="ECO:0000256" key="8">
    <source>
        <dbReference type="ARBA" id="ARBA00023136"/>
    </source>
</evidence>
<keyword evidence="3 9" id="KW-0813">Transport</keyword>
<proteinExistence type="inferred from homology"/>
<reference evidence="11 12" key="1">
    <citation type="submission" date="2023-07" db="EMBL/GenBank/DDBJ databases">
        <title>Sorghum-associated microbial communities from plants grown in Nebraska, USA.</title>
        <authorList>
            <person name="Schachtman D."/>
        </authorList>
    </citation>
    <scope>NUCLEOTIDE SEQUENCE [LARGE SCALE GENOMIC DNA]</scope>
    <source>
        <strain evidence="11 12">BE240</strain>
    </source>
</reference>
<organism evidence="11 12">
    <name type="scientific">Hydrogenophaga laconesensis</name>
    <dbReference type="NCBI Taxonomy" id="1805971"/>
    <lineage>
        <taxon>Bacteria</taxon>
        <taxon>Pseudomonadati</taxon>
        <taxon>Pseudomonadota</taxon>
        <taxon>Betaproteobacteria</taxon>
        <taxon>Burkholderiales</taxon>
        <taxon>Comamonadaceae</taxon>
        <taxon>Hydrogenophaga</taxon>
    </lineage>
</organism>
<gene>
    <name evidence="11" type="ORF">J2X09_003303</name>
</gene>
<dbReference type="RefSeq" id="WP_204731195.1">
    <property type="nucleotide sequence ID" value="NZ_JAVDWE010000009.1"/>
</dbReference>
<keyword evidence="8 9" id="KW-0472">Membrane</keyword>
<keyword evidence="12" id="KW-1185">Reference proteome</keyword>
<dbReference type="Gene3D" id="1.10.3720.10">
    <property type="entry name" value="MetI-like"/>
    <property type="match status" value="1"/>
</dbReference>
<keyword evidence="4" id="KW-1003">Cell membrane</keyword>
<keyword evidence="7 9" id="KW-1133">Transmembrane helix</keyword>
<dbReference type="Pfam" id="PF00528">
    <property type="entry name" value="BPD_transp_1"/>
    <property type="match status" value="1"/>
</dbReference>
<dbReference type="InterPro" id="IPR010065">
    <property type="entry name" value="AA_ABC_transptr_permease_3TM"/>
</dbReference>
<name>A0ABU1VDI8_9BURK</name>